<keyword evidence="2" id="KW-0805">Transcription regulation</keyword>
<dbReference type="GO" id="GO:0003677">
    <property type="term" value="F:DNA binding"/>
    <property type="evidence" value="ECO:0007669"/>
    <property type="project" value="UniProtKB-KW"/>
</dbReference>
<protein>
    <submittedName>
        <fullName evidence="6">Transcriptional regulator, LysR family</fullName>
    </submittedName>
</protein>
<evidence type="ECO:0000259" key="5">
    <source>
        <dbReference type="PROSITE" id="PS50931"/>
    </source>
</evidence>
<dbReference type="CDD" id="cd08421">
    <property type="entry name" value="PBP2_LTTR_like_1"/>
    <property type="match status" value="1"/>
</dbReference>
<dbReference type="GeneID" id="69973149"/>
<evidence type="ECO:0000256" key="1">
    <source>
        <dbReference type="ARBA" id="ARBA00009437"/>
    </source>
</evidence>
<proteinExistence type="inferred from homology"/>
<keyword evidence="4" id="KW-0804">Transcription</keyword>
<dbReference type="Gene3D" id="3.40.190.290">
    <property type="match status" value="1"/>
</dbReference>
<sequence length="305" mass="33689">MRDIDLKTLRLVVAVCEHKNMARAAHDEHIEPSAVSKRIAQLESDLGVPLFTRSRRGVQPTPAGVALLEHARSVLYTMDRIASDVAAFGSGLRGSVSVCASASAIAESLLDDVASFMSMPAHENIRVHVEEWLSHDLVRRLREGAASVGVCWDNVDLEGLEHRPYREDRLALAVHPDHPLAKRSTLRFTETLGYEHVGLPPTTSVHMMLQRAAARAGGTVSYRAVVSNFDAAFRVVAAKLGISVIPQVVGDTYARILDVRVIPLTDEWAKRNFVVCFRDFESLQPAAQRMVDHLVERAQHTHASR</sequence>
<dbReference type="Pfam" id="PF03466">
    <property type="entry name" value="LysR_substrate"/>
    <property type="match status" value="1"/>
</dbReference>
<evidence type="ECO:0000313" key="6">
    <source>
        <dbReference type="EMBL" id="ALL69597.1"/>
    </source>
</evidence>
<geneLocation type="plasmid" evidence="7"/>
<evidence type="ECO:0000256" key="4">
    <source>
        <dbReference type="ARBA" id="ARBA00023163"/>
    </source>
</evidence>
<comment type="similarity">
    <text evidence="1">Belongs to the LysR transcriptional regulatory family.</text>
</comment>
<dbReference type="InterPro" id="IPR036388">
    <property type="entry name" value="WH-like_DNA-bd_sf"/>
</dbReference>
<dbReference type="InterPro" id="IPR050950">
    <property type="entry name" value="HTH-type_LysR_regulators"/>
</dbReference>
<dbReference type="RefSeq" id="WP_035995688.1">
    <property type="nucleotide sequence ID" value="NZ_CP012748.1"/>
</dbReference>
<dbReference type="EMBL" id="CP012748">
    <property type="protein sequence ID" value="ALL69597.1"/>
    <property type="molecule type" value="Genomic_DNA"/>
</dbReference>
<gene>
    <name evidence="6" type="ORF">K788_0007896</name>
</gene>
<dbReference type="GO" id="GO:0005829">
    <property type="term" value="C:cytosol"/>
    <property type="evidence" value="ECO:0007669"/>
    <property type="project" value="TreeGrafter"/>
</dbReference>
<dbReference type="InterPro" id="IPR036390">
    <property type="entry name" value="WH_DNA-bd_sf"/>
</dbReference>
<dbReference type="PANTHER" id="PTHR30419:SF2">
    <property type="entry name" value="LYSR FAMILY TRANSCRIPTIONAL REGULATOR"/>
    <property type="match status" value="1"/>
</dbReference>
<name>A0A0N7JVM1_9BURK</name>
<dbReference type="PROSITE" id="PS50931">
    <property type="entry name" value="HTH_LYSR"/>
    <property type="match status" value="1"/>
</dbReference>
<dbReference type="Pfam" id="PF00126">
    <property type="entry name" value="HTH_1"/>
    <property type="match status" value="1"/>
</dbReference>
<dbReference type="FunFam" id="1.10.10.10:FF:000001">
    <property type="entry name" value="LysR family transcriptional regulator"/>
    <property type="match status" value="1"/>
</dbReference>
<organism evidence="6 7">
    <name type="scientific">Paraburkholderia caribensis MBA4</name>
    <dbReference type="NCBI Taxonomy" id="1323664"/>
    <lineage>
        <taxon>Bacteria</taxon>
        <taxon>Pseudomonadati</taxon>
        <taxon>Pseudomonadota</taxon>
        <taxon>Betaproteobacteria</taxon>
        <taxon>Burkholderiales</taxon>
        <taxon>Burkholderiaceae</taxon>
        <taxon>Paraburkholderia</taxon>
    </lineage>
</organism>
<evidence type="ECO:0000313" key="7">
    <source>
        <dbReference type="Proteomes" id="UP000019146"/>
    </source>
</evidence>
<evidence type="ECO:0000256" key="3">
    <source>
        <dbReference type="ARBA" id="ARBA00023125"/>
    </source>
</evidence>
<dbReference type="InterPro" id="IPR005119">
    <property type="entry name" value="LysR_subst-bd"/>
</dbReference>
<dbReference type="SUPFAM" id="SSF53850">
    <property type="entry name" value="Periplasmic binding protein-like II"/>
    <property type="match status" value="1"/>
</dbReference>
<dbReference type="PANTHER" id="PTHR30419">
    <property type="entry name" value="HTH-TYPE TRANSCRIPTIONAL REGULATOR YBHD"/>
    <property type="match status" value="1"/>
</dbReference>
<dbReference type="Gene3D" id="1.10.10.10">
    <property type="entry name" value="Winged helix-like DNA-binding domain superfamily/Winged helix DNA-binding domain"/>
    <property type="match status" value="1"/>
</dbReference>
<keyword evidence="6" id="KW-0614">Plasmid</keyword>
<feature type="domain" description="HTH lysR-type" evidence="5">
    <location>
        <begin position="4"/>
        <end position="61"/>
    </location>
</feature>
<dbReference type="AlphaFoldDB" id="A0A0N7JVM1"/>
<reference evidence="6 7" key="1">
    <citation type="journal article" date="2014" name="Genome Announc.">
        <title>Draft Genome Sequence of the Haloacid-Degrading Burkholderia caribensis Strain MBA4.</title>
        <authorList>
            <person name="Pan Y."/>
            <person name="Kong K.F."/>
            <person name="Tsang J.S."/>
        </authorList>
    </citation>
    <scope>NUCLEOTIDE SEQUENCE [LARGE SCALE GENOMIC DNA]</scope>
    <source>
        <strain evidence="6 7">MBA4</strain>
        <plasmid evidence="7">Plasmid</plasmid>
    </source>
</reference>
<dbReference type="KEGG" id="bcai:K788_0007896"/>
<dbReference type="SUPFAM" id="SSF46785">
    <property type="entry name" value="Winged helix' DNA-binding domain"/>
    <property type="match status" value="1"/>
</dbReference>
<keyword evidence="3" id="KW-0238">DNA-binding</keyword>
<accession>A0A0N7JVM1</accession>
<dbReference type="GO" id="GO:0003700">
    <property type="term" value="F:DNA-binding transcription factor activity"/>
    <property type="evidence" value="ECO:0007669"/>
    <property type="project" value="InterPro"/>
</dbReference>
<evidence type="ECO:0000256" key="2">
    <source>
        <dbReference type="ARBA" id="ARBA00023015"/>
    </source>
</evidence>
<dbReference type="InterPro" id="IPR000847">
    <property type="entry name" value="LysR_HTH_N"/>
</dbReference>
<dbReference type="Proteomes" id="UP000019146">
    <property type="component" value="Plasmid unnamed"/>
</dbReference>